<evidence type="ECO:0000313" key="1">
    <source>
        <dbReference type="EMBL" id="SJN10632.1"/>
    </source>
</evidence>
<comment type="caution">
    <text evidence="1">The sequence shown here is derived from an EMBL/GenBank/DDBJ whole genome shotgun (WGS) entry which is preliminary data.</text>
</comment>
<proteinExistence type="predicted"/>
<gene>
    <name evidence="1" type="ORF">CZ787_04160</name>
</gene>
<organism evidence="1 2">
    <name type="scientific">Halomonas citrativorans</name>
    <dbReference type="NCBI Taxonomy" id="2742612"/>
    <lineage>
        <taxon>Bacteria</taxon>
        <taxon>Pseudomonadati</taxon>
        <taxon>Pseudomonadota</taxon>
        <taxon>Gammaproteobacteria</taxon>
        <taxon>Oceanospirillales</taxon>
        <taxon>Halomonadaceae</taxon>
        <taxon>Halomonas</taxon>
    </lineage>
</organism>
<reference evidence="1 2" key="1">
    <citation type="submission" date="2017-02" db="EMBL/GenBank/DDBJ databases">
        <authorList>
            <person name="Dridi B."/>
        </authorList>
    </citation>
    <scope>NUCLEOTIDE SEQUENCE [LARGE SCALE GENOMIC DNA]</scope>
    <source>
        <strain evidence="1 2">JB380</strain>
    </source>
</reference>
<protein>
    <submittedName>
        <fullName evidence="1">Uncharacterized protein</fullName>
    </submittedName>
</protein>
<sequence>MFDEKRLIIQSFDQSLFILKIAKNDVLDRFCEHSLADDVRLLTATNRNWRH</sequence>
<dbReference type="Proteomes" id="UP000196331">
    <property type="component" value="Unassembled WGS sequence"/>
</dbReference>
<dbReference type="AlphaFoldDB" id="A0A1R4HSX7"/>
<accession>A0A1R4HSX7</accession>
<evidence type="ECO:0000313" key="2">
    <source>
        <dbReference type="Proteomes" id="UP000196331"/>
    </source>
</evidence>
<dbReference type="EMBL" id="FUKM01000014">
    <property type="protein sequence ID" value="SJN10632.1"/>
    <property type="molecule type" value="Genomic_DNA"/>
</dbReference>
<name>A0A1R4HSX7_9GAMM</name>